<comment type="caution">
    <text evidence="2">The sequence shown here is derived from an EMBL/GenBank/DDBJ whole genome shotgun (WGS) entry which is preliminary data.</text>
</comment>
<proteinExistence type="predicted"/>
<gene>
    <name evidence="2" type="ORF">GCM10010990_14730</name>
</gene>
<dbReference type="RefSeq" id="WP_066775675.1">
    <property type="nucleotide sequence ID" value="NZ_BMIP01000002.1"/>
</dbReference>
<evidence type="ECO:0000313" key="3">
    <source>
        <dbReference type="Proteomes" id="UP000612349"/>
    </source>
</evidence>
<dbReference type="InterPro" id="IPR053521">
    <property type="entry name" value="McjB-like"/>
</dbReference>
<accession>A0A916YXY7</accession>
<dbReference type="AlphaFoldDB" id="A0A916YXY7"/>
<reference evidence="2" key="2">
    <citation type="submission" date="2020-09" db="EMBL/GenBank/DDBJ databases">
        <authorList>
            <person name="Sun Q."/>
            <person name="Zhou Y."/>
        </authorList>
    </citation>
    <scope>NUCLEOTIDE SEQUENCE</scope>
    <source>
        <strain evidence="2">CGMCC 1.15360</strain>
    </source>
</reference>
<name>A0A916YXY7_9SPHN</name>
<dbReference type="Pfam" id="PF13471">
    <property type="entry name" value="Transglut_core3"/>
    <property type="match status" value="1"/>
</dbReference>
<evidence type="ECO:0000313" key="2">
    <source>
        <dbReference type="EMBL" id="GGD66280.1"/>
    </source>
</evidence>
<evidence type="ECO:0000259" key="1">
    <source>
        <dbReference type="Pfam" id="PF13471"/>
    </source>
</evidence>
<dbReference type="InterPro" id="IPR032708">
    <property type="entry name" value="McjB_C"/>
</dbReference>
<dbReference type="Proteomes" id="UP000612349">
    <property type="component" value="Unassembled WGS sequence"/>
</dbReference>
<keyword evidence="3" id="KW-1185">Reference proteome</keyword>
<sequence>MRIASPRLLTIEAMALLPLARVLVNRVQMKHWRGTLGEIEGATISSAASPTDQQTAAWRDAARLGRHVERAAEKLPVETKCLPRAIALQWMLRRRAIASRLIVARSHEKGNRDEWHAWVEHGEEIVIGHCDRDDYRAMLIFTSRPARPADPTD</sequence>
<dbReference type="EMBL" id="BMIP01000002">
    <property type="protein sequence ID" value="GGD66280.1"/>
    <property type="molecule type" value="Genomic_DNA"/>
</dbReference>
<protein>
    <recommendedName>
        <fullName evidence="1">Microcin J25-processing protein McjB C-terminal domain-containing protein</fullName>
    </recommendedName>
</protein>
<dbReference type="NCBIfam" id="NF033537">
    <property type="entry name" value="lasso_biosyn_B2"/>
    <property type="match status" value="1"/>
</dbReference>
<reference evidence="2" key="1">
    <citation type="journal article" date="2014" name="Int. J. Syst. Evol. Microbiol.">
        <title>Complete genome sequence of Corynebacterium casei LMG S-19264T (=DSM 44701T), isolated from a smear-ripened cheese.</title>
        <authorList>
            <consortium name="US DOE Joint Genome Institute (JGI-PGF)"/>
            <person name="Walter F."/>
            <person name="Albersmeier A."/>
            <person name="Kalinowski J."/>
            <person name="Ruckert C."/>
        </authorList>
    </citation>
    <scope>NUCLEOTIDE SEQUENCE</scope>
    <source>
        <strain evidence="2">CGMCC 1.15360</strain>
    </source>
</reference>
<organism evidence="2 3">
    <name type="scientific">Croceicoccus mobilis</name>
    <dbReference type="NCBI Taxonomy" id="1703339"/>
    <lineage>
        <taxon>Bacteria</taxon>
        <taxon>Pseudomonadati</taxon>
        <taxon>Pseudomonadota</taxon>
        <taxon>Alphaproteobacteria</taxon>
        <taxon>Sphingomonadales</taxon>
        <taxon>Erythrobacteraceae</taxon>
        <taxon>Croceicoccus</taxon>
    </lineage>
</organism>
<feature type="domain" description="Microcin J25-processing protein McjB C-terminal" evidence="1">
    <location>
        <begin position="32"/>
        <end position="138"/>
    </location>
</feature>